<proteinExistence type="predicted"/>
<feature type="transmembrane region" description="Helical" evidence="1">
    <location>
        <begin position="76"/>
        <end position="96"/>
    </location>
</feature>
<sequence length="141" mass="14924">MIWLKAFVSGFLATLIFHQGLFALFYFAGIVPSAPFNLNPVPPLGVPAVFSLAFFGGLWGMLLWAILRRLNGFKFWLGNVIVGAIGPTAVAMLVVFPLKGLAVSAQTWVGGLVLNGFWGLGVALFLVLMGAKSARSGAGNL</sequence>
<keyword evidence="1" id="KW-0812">Transmembrane</keyword>
<dbReference type="Proteomes" id="UP000253987">
    <property type="component" value="Unassembled WGS sequence"/>
</dbReference>
<protein>
    <recommendedName>
        <fullName evidence="4">DUF4175 domain-containing protein</fullName>
    </recommendedName>
</protein>
<feature type="transmembrane region" description="Helical" evidence="1">
    <location>
        <begin position="7"/>
        <end position="28"/>
    </location>
</feature>
<dbReference type="OrthoDB" id="7062791at2"/>
<dbReference type="RefSeq" id="WP_114612773.1">
    <property type="nucleotide sequence ID" value="NZ_QFWX01000003.1"/>
</dbReference>
<keyword evidence="3" id="KW-1185">Reference proteome</keyword>
<evidence type="ECO:0008006" key="4">
    <source>
        <dbReference type="Google" id="ProtNLM"/>
    </source>
</evidence>
<dbReference type="AlphaFoldDB" id="A0A2V3ZM63"/>
<evidence type="ECO:0000256" key="1">
    <source>
        <dbReference type="SAM" id="Phobius"/>
    </source>
</evidence>
<reference evidence="2 3" key="2">
    <citation type="submission" date="2018-06" db="EMBL/GenBank/DDBJ databases">
        <title>Marinobactersediminissp. nov, a moderately halophilic bacterium isolated from marine solar saltern.</title>
        <authorList>
            <person name="Zhang Y."/>
        </authorList>
    </citation>
    <scope>NUCLEOTIDE SEQUENCE [LARGE SCALE GENOMIC DNA]</scope>
    <source>
        <strain evidence="2 3">F01</strain>
    </source>
</reference>
<keyword evidence="1" id="KW-0472">Membrane</keyword>
<organism evidence="2 3">
    <name type="scientific">Marinobacter vulgaris</name>
    <dbReference type="NCBI Taxonomy" id="1928331"/>
    <lineage>
        <taxon>Bacteria</taxon>
        <taxon>Pseudomonadati</taxon>
        <taxon>Pseudomonadota</taxon>
        <taxon>Gammaproteobacteria</taxon>
        <taxon>Pseudomonadales</taxon>
        <taxon>Marinobacteraceae</taxon>
        <taxon>Marinobacter</taxon>
    </lineage>
</organism>
<evidence type="ECO:0000313" key="2">
    <source>
        <dbReference type="EMBL" id="PXX91892.1"/>
    </source>
</evidence>
<dbReference type="EMBL" id="QFWX01000003">
    <property type="protein sequence ID" value="PXX91892.1"/>
    <property type="molecule type" value="Genomic_DNA"/>
</dbReference>
<gene>
    <name evidence="2" type="ORF">DIT71_08585</name>
</gene>
<feature type="transmembrane region" description="Helical" evidence="1">
    <location>
        <begin position="48"/>
        <end position="67"/>
    </location>
</feature>
<name>A0A2V3ZM63_9GAMM</name>
<keyword evidence="1" id="KW-1133">Transmembrane helix</keyword>
<feature type="transmembrane region" description="Helical" evidence="1">
    <location>
        <begin position="108"/>
        <end position="131"/>
    </location>
</feature>
<evidence type="ECO:0000313" key="3">
    <source>
        <dbReference type="Proteomes" id="UP000253987"/>
    </source>
</evidence>
<accession>A0A2V3ZM63</accession>
<comment type="caution">
    <text evidence="2">The sequence shown here is derived from an EMBL/GenBank/DDBJ whole genome shotgun (WGS) entry which is preliminary data.</text>
</comment>
<reference evidence="3" key="1">
    <citation type="submission" date="2018-05" db="EMBL/GenBank/DDBJ databases">
        <authorList>
            <person name="Lu D."/>
        </authorList>
    </citation>
    <scope>NUCLEOTIDE SEQUENCE [LARGE SCALE GENOMIC DNA]</scope>
    <source>
        <strain evidence="3">F01</strain>
    </source>
</reference>